<dbReference type="AlphaFoldDB" id="A0A8H2LF40"/>
<sequence>MLKLYTDSDYLTERFRRQVFPLLFDLEFVPDPNLSAIYNIVTDIEDCDVVVIPIDYSVFVSHTDAFKRLTSLAERYQKPLWVYTGGDYGFSLDLPNAYVFRLGGFDSQLSPSTFIMPSFINDPYTTFLDTEFTPLVKTQRPRIGFVGHAQSGSTKLVKEFLVHLKKIVKYYRKDSFFDKQSFFPSSIKRALYLKGLHNDPFLDTHFILRTKYRAGAQNVNDKLNTSKAFYDNMFENAYTFCIRGSGNFSVRFYETLATGRIPILLNTDCRLPLKGVIDWQSHCLILEDSTLSSISEQIVDFHNSLSEQSFEMLQRENRILWSALLTRRGYFTAFHSHFKTLLKE</sequence>
<dbReference type="Proteomes" id="UP000323324">
    <property type="component" value="Unassembled WGS sequence"/>
</dbReference>
<name>A0A8H2LF40_9FLAO</name>
<keyword evidence="2" id="KW-1185">Reference proteome</keyword>
<comment type="caution">
    <text evidence="1">The sequence shown here is derived from an EMBL/GenBank/DDBJ whole genome shotgun (WGS) entry which is preliminary data.</text>
</comment>
<accession>A0A8H2LF40</accession>
<evidence type="ECO:0000313" key="1">
    <source>
        <dbReference type="EMBL" id="TYB80155.1"/>
    </source>
</evidence>
<evidence type="ECO:0000313" key="2">
    <source>
        <dbReference type="Proteomes" id="UP000323324"/>
    </source>
</evidence>
<proteinExistence type="predicted"/>
<organism evidence="1 2">
    <name type="scientific">Bizionia saleffrena</name>
    <dbReference type="NCBI Taxonomy" id="291189"/>
    <lineage>
        <taxon>Bacteria</taxon>
        <taxon>Pseudomonadati</taxon>
        <taxon>Bacteroidota</taxon>
        <taxon>Flavobacteriia</taxon>
        <taxon>Flavobacteriales</taxon>
        <taxon>Flavobacteriaceae</taxon>
        <taxon>Bizionia</taxon>
    </lineage>
</organism>
<dbReference type="RefSeq" id="WP_148368047.1">
    <property type="nucleotide sequence ID" value="NZ_VSKM01000001.1"/>
</dbReference>
<dbReference type="EMBL" id="VSKM01000001">
    <property type="protein sequence ID" value="TYB80155.1"/>
    <property type="molecule type" value="Genomic_DNA"/>
</dbReference>
<reference evidence="1 2" key="1">
    <citation type="submission" date="2019-08" db="EMBL/GenBank/DDBJ databases">
        <title>Genomes of Antarctic Bizionia species.</title>
        <authorList>
            <person name="Bowman J.P."/>
        </authorList>
    </citation>
    <scope>NUCLEOTIDE SEQUENCE [LARGE SCALE GENOMIC DNA]</scope>
    <source>
        <strain evidence="1 2">HFD</strain>
    </source>
</reference>
<evidence type="ECO:0008006" key="3">
    <source>
        <dbReference type="Google" id="ProtNLM"/>
    </source>
</evidence>
<gene>
    <name evidence="1" type="ORF">ES676_00360</name>
</gene>
<protein>
    <recommendedName>
        <fullName evidence="3">Exostosin family protein</fullName>
    </recommendedName>
</protein>